<proteinExistence type="predicted"/>
<evidence type="ECO:0000313" key="1">
    <source>
        <dbReference type="EMBL" id="OGF21859.1"/>
    </source>
</evidence>
<organism evidence="1 2">
    <name type="scientific">Candidatus Falkowbacteria bacterium RBG_13_39_14</name>
    <dbReference type="NCBI Taxonomy" id="1797985"/>
    <lineage>
        <taxon>Bacteria</taxon>
        <taxon>Candidatus Falkowiibacteriota</taxon>
    </lineage>
</organism>
<accession>A0A1F5S5B9</accession>
<dbReference type="EMBL" id="MFFS01000049">
    <property type="protein sequence ID" value="OGF21859.1"/>
    <property type="molecule type" value="Genomic_DNA"/>
</dbReference>
<protein>
    <submittedName>
        <fullName evidence="1">Uncharacterized protein</fullName>
    </submittedName>
</protein>
<sequence length="86" mass="10145">MPNSKKFKMFKCPNCKTAQDVRYDSKGGYCDEDIYHCSKCNEYFLVSAICDKCGSPHSRLYGCNNKECDCMDYHYNREEEEIERDI</sequence>
<dbReference type="STRING" id="1797985.A2Y83_01785"/>
<gene>
    <name evidence="1" type="ORF">A2Y83_01785</name>
</gene>
<dbReference type="Proteomes" id="UP000178323">
    <property type="component" value="Unassembled WGS sequence"/>
</dbReference>
<dbReference type="AlphaFoldDB" id="A0A1F5S5B9"/>
<reference evidence="1 2" key="1">
    <citation type="journal article" date="2016" name="Nat. Commun.">
        <title>Thousands of microbial genomes shed light on interconnected biogeochemical processes in an aquifer system.</title>
        <authorList>
            <person name="Anantharaman K."/>
            <person name="Brown C.T."/>
            <person name="Hug L.A."/>
            <person name="Sharon I."/>
            <person name="Castelle C.J."/>
            <person name="Probst A.J."/>
            <person name="Thomas B.C."/>
            <person name="Singh A."/>
            <person name="Wilkins M.J."/>
            <person name="Karaoz U."/>
            <person name="Brodie E.L."/>
            <person name="Williams K.H."/>
            <person name="Hubbard S.S."/>
            <person name="Banfield J.F."/>
        </authorList>
    </citation>
    <scope>NUCLEOTIDE SEQUENCE [LARGE SCALE GENOMIC DNA]</scope>
</reference>
<name>A0A1F5S5B9_9BACT</name>
<comment type="caution">
    <text evidence="1">The sequence shown here is derived from an EMBL/GenBank/DDBJ whole genome shotgun (WGS) entry which is preliminary data.</text>
</comment>
<evidence type="ECO:0000313" key="2">
    <source>
        <dbReference type="Proteomes" id="UP000178323"/>
    </source>
</evidence>